<organism evidence="11 12">
    <name type="scientific">Grylomicrobium aquisgranensis</name>
    <dbReference type="NCBI Taxonomy" id="2926318"/>
    <lineage>
        <taxon>Bacteria</taxon>
        <taxon>Bacillati</taxon>
        <taxon>Bacillota</taxon>
        <taxon>Erysipelotrichia</taxon>
        <taxon>Erysipelotrichales</taxon>
        <taxon>Erysipelotrichaceae</taxon>
        <taxon>Grylomicrobium</taxon>
    </lineage>
</organism>
<evidence type="ECO:0000256" key="5">
    <source>
        <dbReference type="ARBA" id="ARBA00022676"/>
    </source>
</evidence>
<dbReference type="InterPro" id="IPR017853">
    <property type="entry name" value="GH"/>
</dbReference>
<protein>
    <recommendedName>
        <fullName evidence="4 10">4-alpha-glucanotransferase</fullName>
        <ecNumber evidence="3 10">2.4.1.25</ecNumber>
    </recommendedName>
    <alternativeName>
        <fullName evidence="8 10">Amylomaltase</fullName>
    </alternativeName>
    <alternativeName>
        <fullName evidence="9 10">Disproportionating enzyme</fullName>
    </alternativeName>
</protein>
<dbReference type="EMBL" id="JALBUR010000021">
    <property type="protein sequence ID" value="MDX8420084.1"/>
    <property type="molecule type" value="Genomic_DNA"/>
</dbReference>
<dbReference type="AlphaFoldDB" id="A0AB35U551"/>
<evidence type="ECO:0000256" key="3">
    <source>
        <dbReference type="ARBA" id="ARBA00012560"/>
    </source>
</evidence>
<dbReference type="Gene3D" id="3.20.20.80">
    <property type="entry name" value="Glycosidases"/>
    <property type="match status" value="1"/>
</dbReference>
<dbReference type="GO" id="GO:0005975">
    <property type="term" value="P:carbohydrate metabolic process"/>
    <property type="evidence" value="ECO:0007669"/>
    <property type="project" value="InterPro"/>
</dbReference>
<dbReference type="RefSeq" id="WP_370596318.1">
    <property type="nucleotide sequence ID" value="NZ_JALBUR010000021.1"/>
</dbReference>
<dbReference type="Pfam" id="PF02446">
    <property type="entry name" value="Glyco_hydro_77"/>
    <property type="match status" value="1"/>
</dbReference>
<dbReference type="GO" id="GO:0004134">
    <property type="term" value="F:4-alpha-glucanotransferase activity"/>
    <property type="evidence" value="ECO:0007669"/>
    <property type="project" value="UniProtKB-EC"/>
</dbReference>
<dbReference type="SUPFAM" id="SSF51445">
    <property type="entry name" value="(Trans)glycosidases"/>
    <property type="match status" value="1"/>
</dbReference>
<evidence type="ECO:0000256" key="9">
    <source>
        <dbReference type="ARBA" id="ARBA00031501"/>
    </source>
</evidence>
<evidence type="ECO:0000256" key="1">
    <source>
        <dbReference type="ARBA" id="ARBA00000439"/>
    </source>
</evidence>
<evidence type="ECO:0000313" key="12">
    <source>
        <dbReference type="Proteomes" id="UP001286174"/>
    </source>
</evidence>
<comment type="similarity">
    <text evidence="2 10">Belongs to the disproportionating enzyme family.</text>
</comment>
<evidence type="ECO:0000256" key="8">
    <source>
        <dbReference type="ARBA" id="ARBA00031423"/>
    </source>
</evidence>
<comment type="catalytic activity">
    <reaction evidence="1 10">
        <text>Transfers a segment of a (1-&gt;4)-alpha-D-glucan to a new position in an acceptor, which may be glucose or a (1-&gt;4)-alpha-D-glucan.</text>
        <dbReference type="EC" id="2.4.1.25"/>
    </reaction>
</comment>
<evidence type="ECO:0000256" key="2">
    <source>
        <dbReference type="ARBA" id="ARBA00005684"/>
    </source>
</evidence>
<evidence type="ECO:0000256" key="10">
    <source>
        <dbReference type="RuleBase" id="RU361207"/>
    </source>
</evidence>
<gene>
    <name evidence="11" type="primary">malQ</name>
    <name evidence="11" type="ORF">MOZ60_08250</name>
</gene>
<keyword evidence="7 10" id="KW-0119">Carbohydrate metabolism</keyword>
<sequence>MRRSAGILMPISALPSRYGIGTLGEAAYEFIDFLEAAGQSYWQILPIGPTGYGDSPYQSFSAFAGNPYFIDLDLLARDGWLKKEEYSEIHWGDDPGRTDYGTLYKRRFDVLRKAVKRLLADVPDDYEAFAEKNAFWLDDYALFMALKDAHQGKSFMLWEDDLRKRDEKALASARAGLKEEIAFYKGIQYFFFQQWALMRTYALDHGISLIGDVPIYVSPDSSDLWANPQLFQLDKDGRPTEVAGCPPDGFSADGQLWGNPLYNWEDMKKDGYAWWTKRISYQFELVDVLRIDHFRGFESYFAIPYGAVTARGGRWRKGPGIDFFRTIEKKLGHLNIIAEDLGFLTPEVVQMVKDTGYPGMKVLEFAFDPRDTGSGYLPHKFINNCVVYTGTHDNETVMGWMENSPRSFSEHAIDYLHLDEKEGYNWGFIRAAYMSVADLAVMQFQDLLGLGDEARFNVPSTTGNNWVWRAKKDDFTFALSKKLRHMTGLYERLPEGKKEADIQASDE</sequence>
<evidence type="ECO:0000256" key="7">
    <source>
        <dbReference type="ARBA" id="ARBA00023277"/>
    </source>
</evidence>
<dbReference type="PANTHER" id="PTHR32438">
    <property type="entry name" value="4-ALPHA-GLUCANOTRANSFERASE DPE1, CHLOROPLASTIC/AMYLOPLASTIC"/>
    <property type="match status" value="1"/>
</dbReference>
<keyword evidence="6 10" id="KW-0808">Transferase</keyword>
<comment type="caution">
    <text evidence="11">The sequence shown here is derived from an EMBL/GenBank/DDBJ whole genome shotgun (WGS) entry which is preliminary data.</text>
</comment>
<dbReference type="PANTHER" id="PTHR32438:SF5">
    <property type="entry name" value="4-ALPHA-GLUCANOTRANSFERASE DPE1, CHLOROPLASTIC_AMYLOPLASTIC"/>
    <property type="match status" value="1"/>
</dbReference>
<dbReference type="EC" id="2.4.1.25" evidence="3 10"/>
<keyword evidence="12" id="KW-1185">Reference proteome</keyword>
<evidence type="ECO:0000256" key="4">
    <source>
        <dbReference type="ARBA" id="ARBA00020295"/>
    </source>
</evidence>
<dbReference type="InterPro" id="IPR003385">
    <property type="entry name" value="Glyco_hydro_77"/>
</dbReference>
<dbReference type="Proteomes" id="UP001286174">
    <property type="component" value="Unassembled WGS sequence"/>
</dbReference>
<accession>A0AB35U551</accession>
<dbReference type="NCBIfam" id="NF011080">
    <property type="entry name" value="PRK14508.1-3"/>
    <property type="match status" value="1"/>
</dbReference>
<evidence type="ECO:0000313" key="11">
    <source>
        <dbReference type="EMBL" id="MDX8420084.1"/>
    </source>
</evidence>
<evidence type="ECO:0000256" key="6">
    <source>
        <dbReference type="ARBA" id="ARBA00022679"/>
    </source>
</evidence>
<name>A0AB35U551_9FIRM</name>
<proteinExistence type="inferred from homology"/>
<keyword evidence="5 10" id="KW-0328">Glycosyltransferase</keyword>
<reference evidence="11 12" key="1">
    <citation type="submission" date="2022-03" db="EMBL/GenBank/DDBJ databases">
        <title>Novel taxa within the pig intestine.</title>
        <authorList>
            <person name="Wylensek D."/>
            <person name="Bishof K."/>
            <person name="Afrizal A."/>
            <person name="Clavel T."/>
        </authorList>
    </citation>
    <scope>NUCLEOTIDE SEQUENCE [LARGE SCALE GENOMIC DNA]</scope>
    <source>
        <strain evidence="11 12">CLA-KB-P133</strain>
    </source>
</reference>
<dbReference type="NCBIfam" id="TIGR00217">
    <property type="entry name" value="malQ"/>
    <property type="match status" value="1"/>
</dbReference>